<dbReference type="PANTHER" id="PTHR24421">
    <property type="entry name" value="NITRATE/NITRITE SENSOR PROTEIN NARX-RELATED"/>
    <property type="match status" value="1"/>
</dbReference>
<evidence type="ECO:0000313" key="11">
    <source>
        <dbReference type="EMBL" id="GAA1968860.1"/>
    </source>
</evidence>
<keyword evidence="5" id="KW-0547">Nucleotide-binding</keyword>
<organism evidence="11 12">
    <name type="scientific">Catenulispora subtropica</name>
    <dbReference type="NCBI Taxonomy" id="450798"/>
    <lineage>
        <taxon>Bacteria</taxon>
        <taxon>Bacillati</taxon>
        <taxon>Actinomycetota</taxon>
        <taxon>Actinomycetes</taxon>
        <taxon>Catenulisporales</taxon>
        <taxon>Catenulisporaceae</taxon>
        <taxon>Catenulispora</taxon>
    </lineage>
</organism>
<name>A0ABP5CUF3_9ACTN</name>
<evidence type="ECO:0000313" key="12">
    <source>
        <dbReference type="Proteomes" id="UP001499854"/>
    </source>
</evidence>
<dbReference type="Gene3D" id="3.30.565.10">
    <property type="entry name" value="Histidine kinase-like ATPase, C-terminal domain"/>
    <property type="match status" value="1"/>
</dbReference>
<dbReference type="PANTHER" id="PTHR24421:SF10">
    <property type="entry name" value="NITRATE_NITRITE SENSOR PROTEIN NARQ"/>
    <property type="match status" value="1"/>
</dbReference>
<keyword evidence="7" id="KW-0067">ATP-binding</keyword>
<comment type="caution">
    <text evidence="11">The sequence shown here is derived from an EMBL/GenBank/DDBJ whole genome shotgun (WGS) entry which is preliminary data.</text>
</comment>
<keyword evidence="3" id="KW-0597">Phosphoprotein</keyword>
<gene>
    <name evidence="11" type="ORF">GCM10009838_29280</name>
</gene>
<dbReference type="Gene3D" id="1.20.5.1930">
    <property type="match status" value="1"/>
</dbReference>
<comment type="catalytic activity">
    <reaction evidence="1">
        <text>ATP + protein L-histidine = ADP + protein N-phospho-L-histidine.</text>
        <dbReference type="EC" id="2.7.13.3"/>
    </reaction>
</comment>
<evidence type="ECO:0000256" key="5">
    <source>
        <dbReference type="ARBA" id="ARBA00022741"/>
    </source>
</evidence>
<keyword evidence="6 11" id="KW-0418">Kinase</keyword>
<evidence type="ECO:0000256" key="6">
    <source>
        <dbReference type="ARBA" id="ARBA00022777"/>
    </source>
</evidence>
<dbReference type="Proteomes" id="UP001499854">
    <property type="component" value="Unassembled WGS sequence"/>
</dbReference>
<dbReference type="InterPro" id="IPR011712">
    <property type="entry name" value="Sig_transdc_His_kin_sub3_dim/P"/>
</dbReference>
<dbReference type="Pfam" id="PF07730">
    <property type="entry name" value="HisKA_3"/>
    <property type="match status" value="1"/>
</dbReference>
<feature type="transmembrane region" description="Helical" evidence="9">
    <location>
        <begin position="118"/>
        <end position="135"/>
    </location>
</feature>
<keyword evidence="12" id="KW-1185">Reference proteome</keyword>
<evidence type="ECO:0000256" key="7">
    <source>
        <dbReference type="ARBA" id="ARBA00022840"/>
    </source>
</evidence>
<evidence type="ECO:0000256" key="9">
    <source>
        <dbReference type="SAM" id="Phobius"/>
    </source>
</evidence>
<dbReference type="RefSeq" id="WP_344657548.1">
    <property type="nucleotide sequence ID" value="NZ_BAAAQM010000014.1"/>
</dbReference>
<dbReference type="SUPFAM" id="SSF55874">
    <property type="entry name" value="ATPase domain of HSP90 chaperone/DNA topoisomerase II/histidine kinase"/>
    <property type="match status" value="1"/>
</dbReference>
<evidence type="ECO:0000256" key="2">
    <source>
        <dbReference type="ARBA" id="ARBA00012438"/>
    </source>
</evidence>
<protein>
    <recommendedName>
        <fullName evidence="2">histidine kinase</fullName>
        <ecNumber evidence="2">2.7.13.3</ecNumber>
    </recommendedName>
</protein>
<dbReference type="InterPro" id="IPR036890">
    <property type="entry name" value="HATPase_C_sf"/>
</dbReference>
<dbReference type="GO" id="GO:0016301">
    <property type="term" value="F:kinase activity"/>
    <property type="evidence" value="ECO:0007669"/>
    <property type="project" value="UniProtKB-KW"/>
</dbReference>
<evidence type="ECO:0000256" key="1">
    <source>
        <dbReference type="ARBA" id="ARBA00000085"/>
    </source>
</evidence>
<reference evidence="12" key="1">
    <citation type="journal article" date="2019" name="Int. J. Syst. Evol. Microbiol.">
        <title>The Global Catalogue of Microorganisms (GCM) 10K type strain sequencing project: providing services to taxonomists for standard genome sequencing and annotation.</title>
        <authorList>
            <consortium name="The Broad Institute Genomics Platform"/>
            <consortium name="The Broad Institute Genome Sequencing Center for Infectious Disease"/>
            <person name="Wu L."/>
            <person name="Ma J."/>
        </authorList>
    </citation>
    <scope>NUCLEOTIDE SEQUENCE [LARGE SCALE GENOMIC DNA]</scope>
    <source>
        <strain evidence="12">JCM 16013</strain>
    </source>
</reference>
<evidence type="ECO:0000259" key="10">
    <source>
        <dbReference type="Pfam" id="PF07730"/>
    </source>
</evidence>
<accession>A0ABP5CUF3</accession>
<evidence type="ECO:0000256" key="3">
    <source>
        <dbReference type="ARBA" id="ARBA00022553"/>
    </source>
</evidence>
<dbReference type="EC" id="2.7.13.3" evidence="2"/>
<feature type="transmembrane region" description="Helical" evidence="9">
    <location>
        <begin position="141"/>
        <end position="160"/>
    </location>
</feature>
<proteinExistence type="predicted"/>
<keyword evidence="9" id="KW-0812">Transmembrane</keyword>
<dbReference type="CDD" id="cd16917">
    <property type="entry name" value="HATPase_UhpB-NarQ-NarX-like"/>
    <property type="match status" value="1"/>
</dbReference>
<keyword evidence="8" id="KW-0902">Two-component regulatory system</keyword>
<feature type="transmembrane region" description="Helical" evidence="9">
    <location>
        <begin position="46"/>
        <end position="65"/>
    </location>
</feature>
<evidence type="ECO:0000256" key="4">
    <source>
        <dbReference type="ARBA" id="ARBA00022679"/>
    </source>
</evidence>
<keyword evidence="4" id="KW-0808">Transferase</keyword>
<evidence type="ECO:0000256" key="8">
    <source>
        <dbReference type="ARBA" id="ARBA00023012"/>
    </source>
</evidence>
<dbReference type="EMBL" id="BAAAQM010000014">
    <property type="protein sequence ID" value="GAA1968860.1"/>
    <property type="molecule type" value="Genomic_DNA"/>
</dbReference>
<feature type="transmembrane region" description="Helical" evidence="9">
    <location>
        <begin position="12"/>
        <end position="34"/>
    </location>
</feature>
<feature type="domain" description="Signal transduction histidine kinase subgroup 3 dimerisation and phosphoacceptor" evidence="10">
    <location>
        <begin position="189"/>
        <end position="257"/>
    </location>
</feature>
<keyword evidence="9" id="KW-1133">Transmembrane helix</keyword>
<keyword evidence="9" id="KW-0472">Membrane</keyword>
<dbReference type="InterPro" id="IPR050482">
    <property type="entry name" value="Sensor_HK_TwoCompSys"/>
</dbReference>
<sequence>MGTLTETLRDRRYVWGIQGMRLGGLFALGVTIAGVHPQPGLHGRGLALSVTLMVAALAWIGLVVFDVRKLPLVAPLAVMAVSGGLLGALQPGGPAIAVAAVASFAAGSNLAPPASTAVTVLGMFALTVGGLVLGAPATAVIGFVVILGTALGMGMIRYGVAQRADQAELLLEQTRRASAAETEAAVLGERTRIAREIHDILAHSLGALAMQVEAAQALLTQQEPDVAKAVRCVERAGQLTREGLAESRRAVHALRDDLGPLPSMIGSLVEADGGAMATVGGPRRLPADAALALYRTAQEAVTNARKHAPGQAVAVELRYDTDVVRLSASNSLPDAGADRPLTATGGGFGLDGLRERIELVGGTLTAGPDGDRWVVRAVVPG</sequence>